<sequence length="70" mass="8270">MISFGIVLHDQHGKTGIEVTAEEFNGKLACLQERRKDCRKNTTVLRIRIEQQKREIDHFHHELLQAAERF</sequence>
<dbReference type="Proteomes" id="UP000503278">
    <property type="component" value="Chromosome"/>
</dbReference>
<name>A0A7L5E0U2_9SPHI</name>
<evidence type="ECO:0000313" key="3">
    <source>
        <dbReference type="Proteomes" id="UP000503278"/>
    </source>
</evidence>
<proteinExistence type="predicted"/>
<dbReference type="KEGG" id="mrob:HH214_08905"/>
<gene>
    <name evidence="2" type="ORF">HH214_08905</name>
</gene>
<feature type="coiled-coil region" evidence="1">
    <location>
        <begin position="21"/>
        <end position="69"/>
    </location>
</feature>
<dbReference type="EMBL" id="CP051682">
    <property type="protein sequence ID" value="QJD95987.1"/>
    <property type="molecule type" value="Genomic_DNA"/>
</dbReference>
<organism evidence="2 3">
    <name type="scientific">Mucilaginibacter robiniae</name>
    <dbReference type="NCBI Taxonomy" id="2728022"/>
    <lineage>
        <taxon>Bacteria</taxon>
        <taxon>Pseudomonadati</taxon>
        <taxon>Bacteroidota</taxon>
        <taxon>Sphingobacteriia</taxon>
        <taxon>Sphingobacteriales</taxon>
        <taxon>Sphingobacteriaceae</taxon>
        <taxon>Mucilaginibacter</taxon>
    </lineage>
</organism>
<protein>
    <submittedName>
        <fullName evidence="2">Uncharacterized protein</fullName>
    </submittedName>
</protein>
<accession>A0A7L5E0U2</accession>
<dbReference type="AlphaFoldDB" id="A0A7L5E0U2"/>
<evidence type="ECO:0000313" key="2">
    <source>
        <dbReference type="EMBL" id="QJD95987.1"/>
    </source>
</evidence>
<keyword evidence="3" id="KW-1185">Reference proteome</keyword>
<evidence type="ECO:0000256" key="1">
    <source>
        <dbReference type="SAM" id="Coils"/>
    </source>
</evidence>
<reference evidence="2 3" key="1">
    <citation type="submission" date="2020-04" db="EMBL/GenBank/DDBJ databases">
        <title>Genome sequencing of novel species.</title>
        <authorList>
            <person name="Heo J."/>
            <person name="Kim S.-J."/>
            <person name="Kim J.-S."/>
            <person name="Hong S.-B."/>
            <person name="Kwon S.-W."/>
        </authorList>
    </citation>
    <scope>NUCLEOTIDE SEQUENCE [LARGE SCALE GENOMIC DNA]</scope>
    <source>
        <strain evidence="2 3">F39-2</strain>
    </source>
</reference>
<keyword evidence="1" id="KW-0175">Coiled coil</keyword>